<evidence type="ECO:0000256" key="1">
    <source>
        <dbReference type="ARBA" id="ARBA00022630"/>
    </source>
</evidence>
<keyword evidence="3" id="KW-0560">Oxidoreductase</keyword>
<evidence type="ECO:0000313" key="6">
    <source>
        <dbReference type="Proteomes" id="UP000306630"/>
    </source>
</evidence>
<dbReference type="PANTHER" id="PTHR23026">
    <property type="entry name" value="NADPH NITROREDUCTASE"/>
    <property type="match status" value="1"/>
</dbReference>
<organism evidence="5 6">
    <name type="scientific">Muribaculum intestinale</name>
    <dbReference type="NCBI Taxonomy" id="1796646"/>
    <lineage>
        <taxon>Bacteria</taxon>
        <taxon>Pseudomonadati</taxon>
        <taxon>Bacteroidota</taxon>
        <taxon>Bacteroidia</taxon>
        <taxon>Bacteroidales</taxon>
        <taxon>Muribaculaceae</taxon>
        <taxon>Muribaculum</taxon>
    </lineage>
</organism>
<gene>
    <name evidence="5" type="ORF">E5333_00900</name>
</gene>
<dbReference type="SUPFAM" id="SSF55469">
    <property type="entry name" value="FMN-dependent nitroreductase-like"/>
    <property type="match status" value="1"/>
</dbReference>
<dbReference type="InterPro" id="IPR029478">
    <property type="entry name" value="TM1586_NiRdase"/>
</dbReference>
<reference evidence="5 6" key="1">
    <citation type="submission" date="2019-04" db="EMBL/GenBank/DDBJ databases">
        <title>Microbes associate with the intestines of laboratory mice.</title>
        <authorList>
            <person name="Navarre W."/>
            <person name="Wong E."/>
            <person name="Huang K."/>
            <person name="Tropini C."/>
            <person name="Ng K."/>
            <person name="Yu B."/>
        </authorList>
    </citation>
    <scope>NUCLEOTIDE SEQUENCE [LARGE SCALE GENOMIC DNA]</scope>
    <source>
        <strain evidence="5 6">NM06_A21</strain>
    </source>
</reference>
<dbReference type="InterPro" id="IPR050627">
    <property type="entry name" value="Nitroreductase/BluB"/>
</dbReference>
<evidence type="ECO:0000259" key="4">
    <source>
        <dbReference type="Pfam" id="PF14512"/>
    </source>
</evidence>
<keyword evidence="1" id="KW-0285">Flavoprotein</keyword>
<evidence type="ECO:0000256" key="3">
    <source>
        <dbReference type="ARBA" id="ARBA00023002"/>
    </source>
</evidence>
<dbReference type="Gene3D" id="3.40.109.30">
    <property type="entry name" value="putative nitroreductase (tm1586), domain 2"/>
    <property type="match status" value="1"/>
</dbReference>
<comment type="caution">
    <text evidence="5">The sequence shown here is derived from an EMBL/GenBank/DDBJ whole genome shotgun (WGS) entry which is preliminary data.</text>
</comment>
<proteinExistence type="predicted"/>
<keyword evidence="2" id="KW-0288">FMN</keyword>
<evidence type="ECO:0000313" key="5">
    <source>
        <dbReference type="EMBL" id="TGY76577.1"/>
    </source>
</evidence>
<dbReference type="PANTHER" id="PTHR23026:SF90">
    <property type="entry name" value="IODOTYROSINE DEIODINASE 1"/>
    <property type="match status" value="1"/>
</dbReference>
<sequence length="263" mass="29824">MDILEAIKERRSVRNFDGNSLSENSRKILLNIVEHSTSPFGGSVTIRLKKFDIKDGYKPSTYGMIKGATDFFMLGIGNDEASSLTAGFRFEQVVLKAWQLGLGTCWIAATFKGSTFEDGNIWPEGEKLRVICPVGTAAKQSLMEKVTRLSLGSKKRRPFTELFYDRDFEHPLSPKNRFGLALEMMRLAPSSTNSQPWRAVVADDTVHFYYKPQSKSSVLDCGIGICHFHETEKYQSHNGKFFKATYPPVSHESWKYIYSYKSN</sequence>
<feature type="domain" description="Putative nitroreductase TM1586" evidence="4">
    <location>
        <begin position="2"/>
        <end position="229"/>
    </location>
</feature>
<dbReference type="Gene3D" id="3.40.109.10">
    <property type="entry name" value="NADH Oxidase"/>
    <property type="match status" value="1"/>
</dbReference>
<protein>
    <submittedName>
        <fullName evidence="5">Nitroreductase</fullName>
    </submittedName>
</protein>
<dbReference type="EMBL" id="SRYD01000002">
    <property type="protein sequence ID" value="TGY76577.1"/>
    <property type="molecule type" value="Genomic_DNA"/>
</dbReference>
<dbReference type="InterPro" id="IPR000415">
    <property type="entry name" value="Nitroreductase-like"/>
</dbReference>
<dbReference type="RefSeq" id="WP_123476808.1">
    <property type="nucleotide sequence ID" value="NZ_CAMZZM010000045.1"/>
</dbReference>
<dbReference type="Pfam" id="PF14512">
    <property type="entry name" value="TM1586_NiRdase"/>
    <property type="match status" value="1"/>
</dbReference>
<evidence type="ECO:0000256" key="2">
    <source>
        <dbReference type="ARBA" id="ARBA00022643"/>
    </source>
</evidence>
<accession>A0A4S2G3P3</accession>
<dbReference type="AlphaFoldDB" id="A0A4S2G3P3"/>
<dbReference type="Proteomes" id="UP000306630">
    <property type="component" value="Unassembled WGS sequence"/>
</dbReference>
<name>A0A4S2G3P3_9BACT</name>
<dbReference type="GO" id="GO:0016491">
    <property type="term" value="F:oxidoreductase activity"/>
    <property type="evidence" value="ECO:0007669"/>
    <property type="project" value="UniProtKB-KW"/>
</dbReference>